<dbReference type="SMART" id="SM00320">
    <property type="entry name" value="WD40"/>
    <property type="match status" value="4"/>
</dbReference>
<dbReference type="InterPro" id="IPR052415">
    <property type="entry name" value="Diphthine_MTase"/>
</dbReference>
<keyword evidence="11" id="KW-0808">Transferase</keyword>
<sequence>MGPAAGPVSLLRCPGRQVFVPTDVPHFLPNGQPPRVDMKRDREGSQGPRPLGVSAQLSRDCPRDSDSVWDSRCPLQAPSLGARAGGPGPPASTPLSPPSRARPRDPPLTCRPGPADPALTPTLTPRTRSHPDPAPATPLSPGPEPGDRFHPDSAPATPLSPGPEPGDRFHPLPTPPPILASSRRLPRPVSSTPVATGSFDCWATGSRVRLLQAVDTEYTADSVEWCPLEGCRHLLACGSYQLRKPEDQPADAEGKSGVDVDKPHIRVGRLCLYSFNEDGSACPLVEIQRGDTSAVLDMKWCHIPVAGCALLGVADAGGSIELLRLVGSENTYTLQPLSSFVLEKECLALSLDWSTGKTGRASDQPLKIISSDSKGQLHLISVNEAGPGLQDVATWQAHHFEAWIAAFNYWQTEIVYSGGDDGLLKGWDTRTPGTSLFTSKRHSMGVCSIQSSPHRENVLATGSYDEHVLLWDTRNMKQPFVDMPAHGGVWRLKWHPFHYHLLLAACMHSGFKIFNCQKAIEEKQEAYAVSVSHTLPNSLVYGADWSWLYFHHLPKTQQSFCSGSFPCSDPGARTADLVYNLKVVGQSPAASSDRLAADDKDGHSKPQSGGKPRTALQPLSEDVKSGSQLHTAEATICDCGLCLQAANLDINLLATCSFYDHVLHLWKWENR</sequence>
<feature type="compositionally biased region" description="Low complexity" evidence="9">
    <location>
        <begin position="116"/>
        <end position="126"/>
    </location>
</feature>
<dbReference type="InterPro" id="IPR001680">
    <property type="entry name" value="WD40_rpt"/>
</dbReference>
<evidence type="ECO:0000256" key="1">
    <source>
        <dbReference type="ARBA" id="ARBA00005156"/>
    </source>
</evidence>
<evidence type="ECO:0000256" key="5">
    <source>
        <dbReference type="ARBA" id="ARBA00038092"/>
    </source>
</evidence>
<feature type="compositionally biased region" description="Basic and acidic residues" evidence="9">
    <location>
        <begin position="595"/>
        <end position="604"/>
    </location>
</feature>
<dbReference type="InterPro" id="IPR036322">
    <property type="entry name" value="WD40_repeat_dom_sf"/>
</dbReference>
<feature type="compositionally biased region" description="Pro residues" evidence="9">
    <location>
        <begin position="87"/>
        <end position="97"/>
    </location>
</feature>
<dbReference type="RefSeq" id="XP_004423871.1">
    <property type="nucleotide sequence ID" value="XM_004423814.1"/>
</dbReference>
<keyword evidence="2 8" id="KW-0853">WD repeat</keyword>
<comment type="pathway">
    <text evidence="1">Protein modification; peptidyl-diphthamide biosynthesis.</text>
</comment>
<evidence type="ECO:0000256" key="7">
    <source>
        <dbReference type="ARBA" id="ARBA00047551"/>
    </source>
</evidence>
<proteinExistence type="inferred from homology"/>
<gene>
    <name evidence="11" type="primary">LOC101395052</name>
</gene>
<dbReference type="Pfam" id="PF00400">
    <property type="entry name" value="WD40"/>
    <property type="match status" value="1"/>
</dbReference>
<evidence type="ECO:0000256" key="4">
    <source>
        <dbReference type="ARBA" id="ARBA00022801"/>
    </source>
</evidence>
<feature type="region of interest" description="Disordered" evidence="9">
    <location>
        <begin position="590"/>
        <end position="622"/>
    </location>
</feature>
<keyword evidence="3" id="KW-0677">Repeat</keyword>
<evidence type="ECO:0000256" key="2">
    <source>
        <dbReference type="ARBA" id="ARBA00022574"/>
    </source>
</evidence>
<organism evidence="10 11">
    <name type="scientific">Ceratotherium simum simum</name>
    <name type="common">Southern white rhinoceros</name>
    <dbReference type="NCBI Taxonomy" id="73337"/>
    <lineage>
        <taxon>Eukaryota</taxon>
        <taxon>Metazoa</taxon>
        <taxon>Chordata</taxon>
        <taxon>Craniata</taxon>
        <taxon>Vertebrata</taxon>
        <taxon>Euteleostomi</taxon>
        <taxon>Mammalia</taxon>
        <taxon>Eutheria</taxon>
        <taxon>Laurasiatheria</taxon>
        <taxon>Perissodactyla</taxon>
        <taxon>Rhinocerotidae</taxon>
        <taxon>Ceratotherium</taxon>
    </lineage>
</organism>
<dbReference type="InterPro" id="IPR015943">
    <property type="entry name" value="WD40/YVTN_repeat-like_dom_sf"/>
</dbReference>
<dbReference type="PROSITE" id="PS50082">
    <property type="entry name" value="WD_REPEATS_2"/>
    <property type="match status" value="1"/>
</dbReference>
<dbReference type="EC" id="3.1.1.97" evidence="6"/>
<evidence type="ECO:0000313" key="10">
    <source>
        <dbReference type="Proteomes" id="UP000694910"/>
    </source>
</evidence>
<feature type="region of interest" description="Disordered" evidence="9">
    <location>
        <begin position="23"/>
        <end position="194"/>
    </location>
</feature>
<evidence type="ECO:0000313" key="11">
    <source>
        <dbReference type="RefSeq" id="XP_004423871.1"/>
    </source>
</evidence>
<protein>
    <recommendedName>
        <fullName evidence="6">methylated diphthine methylhydrolase</fullName>
        <ecNumber evidence="6">3.1.1.97</ecNumber>
    </recommendedName>
</protein>
<accession>A0ABM0HBZ9</accession>
<evidence type="ECO:0000256" key="9">
    <source>
        <dbReference type="SAM" id="MobiDB-lite"/>
    </source>
</evidence>
<dbReference type="PANTHER" id="PTHR46042:SF1">
    <property type="entry name" value="DIPHTHINE METHYLTRANSFERASE"/>
    <property type="match status" value="1"/>
</dbReference>
<comment type="catalytic activity">
    <reaction evidence="7">
        <text>diphthine methyl ester-[translation elongation factor 2] + H2O = diphthine-[translation elongation factor 2] + methanol + H(+)</text>
        <dbReference type="Rhea" id="RHEA:42656"/>
        <dbReference type="Rhea" id="RHEA-COMP:10172"/>
        <dbReference type="Rhea" id="RHEA-COMP:10173"/>
        <dbReference type="ChEBI" id="CHEBI:15377"/>
        <dbReference type="ChEBI" id="CHEBI:15378"/>
        <dbReference type="ChEBI" id="CHEBI:17790"/>
        <dbReference type="ChEBI" id="CHEBI:79005"/>
        <dbReference type="ChEBI" id="CHEBI:82696"/>
        <dbReference type="EC" id="3.1.1.97"/>
    </reaction>
</comment>
<dbReference type="GO" id="GO:0008168">
    <property type="term" value="F:methyltransferase activity"/>
    <property type="evidence" value="ECO:0007669"/>
    <property type="project" value="UniProtKB-KW"/>
</dbReference>
<keyword evidence="10" id="KW-1185">Reference proteome</keyword>
<dbReference type="Gene3D" id="2.130.10.10">
    <property type="entry name" value="YVTN repeat-like/Quinoprotein amine dehydrogenase"/>
    <property type="match status" value="1"/>
</dbReference>
<evidence type="ECO:0000256" key="3">
    <source>
        <dbReference type="ARBA" id="ARBA00022737"/>
    </source>
</evidence>
<reference evidence="11" key="1">
    <citation type="submission" date="2025-08" db="UniProtKB">
        <authorList>
            <consortium name="RefSeq"/>
        </authorList>
    </citation>
    <scope>IDENTIFICATION</scope>
</reference>
<feature type="compositionally biased region" description="Pro residues" evidence="9">
    <location>
        <begin position="132"/>
        <end position="144"/>
    </location>
</feature>
<dbReference type="PANTHER" id="PTHR46042">
    <property type="entry name" value="DIPHTHINE METHYLTRANSFERASE"/>
    <property type="match status" value="1"/>
</dbReference>
<dbReference type="GO" id="GO:0032259">
    <property type="term" value="P:methylation"/>
    <property type="evidence" value="ECO:0007669"/>
    <property type="project" value="UniProtKB-KW"/>
</dbReference>
<feature type="repeat" description="WD" evidence="8">
    <location>
        <begin position="439"/>
        <end position="481"/>
    </location>
</feature>
<keyword evidence="11" id="KW-0489">Methyltransferase</keyword>
<dbReference type="GeneID" id="101395052"/>
<evidence type="ECO:0000256" key="6">
    <source>
        <dbReference type="ARBA" id="ARBA00039131"/>
    </source>
</evidence>
<evidence type="ECO:0000256" key="8">
    <source>
        <dbReference type="PROSITE-ProRule" id="PRU00221"/>
    </source>
</evidence>
<name>A0ABM0HBZ9_CERSS</name>
<dbReference type="SUPFAM" id="SSF50978">
    <property type="entry name" value="WD40 repeat-like"/>
    <property type="match status" value="1"/>
</dbReference>
<dbReference type="PROSITE" id="PS00678">
    <property type="entry name" value="WD_REPEATS_1"/>
    <property type="match status" value="1"/>
</dbReference>
<keyword evidence="4" id="KW-0378">Hydrolase</keyword>
<dbReference type="InterPro" id="IPR019775">
    <property type="entry name" value="WD40_repeat_CS"/>
</dbReference>
<comment type="similarity">
    <text evidence="5">Belongs to the DPH7 family.</text>
</comment>
<dbReference type="Proteomes" id="UP000694910">
    <property type="component" value="Unplaced"/>
</dbReference>